<dbReference type="SMART" id="SM00448">
    <property type="entry name" value="REC"/>
    <property type="match status" value="1"/>
</dbReference>
<dbReference type="AlphaFoldDB" id="A0A1G6H9D1"/>
<dbReference type="EMBL" id="FMYP01000008">
    <property type="protein sequence ID" value="SDB90708.1"/>
    <property type="molecule type" value="Genomic_DNA"/>
</dbReference>
<evidence type="ECO:0000256" key="1">
    <source>
        <dbReference type="PROSITE-ProRule" id="PRU00169"/>
    </source>
</evidence>
<proteinExistence type="predicted"/>
<gene>
    <name evidence="3" type="ORF">SAMN05216323_100844</name>
</gene>
<reference evidence="3 4" key="1">
    <citation type="submission" date="2016-09" db="EMBL/GenBank/DDBJ databases">
        <authorList>
            <person name="Capua I."/>
            <person name="De Benedictis P."/>
            <person name="Joannis T."/>
            <person name="Lombin L.H."/>
            <person name="Cattoli G."/>
        </authorList>
    </citation>
    <scope>NUCLEOTIDE SEQUENCE [LARGE SCALE GENOMIC DNA]</scope>
    <source>
        <strain evidence="3 4">A7P-90m</strain>
    </source>
</reference>
<feature type="domain" description="Response regulatory" evidence="2">
    <location>
        <begin position="6"/>
        <end position="134"/>
    </location>
</feature>
<keyword evidence="4" id="KW-1185">Reference proteome</keyword>
<dbReference type="PROSITE" id="PS50110">
    <property type="entry name" value="RESPONSE_REGULATORY"/>
    <property type="match status" value="1"/>
</dbReference>
<dbReference type="STRING" id="1640674.SAMN05216323_100844"/>
<dbReference type="InterPro" id="IPR011006">
    <property type="entry name" value="CheY-like_superfamily"/>
</dbReference>
<dbReference type="InterPro" id="IPR052893">
    <property type="entry name" value="TCS_response_regulator"/>
</dbReference>
<dbReference type="GO" id="GO:0000160">
    <property type="term" value="P:phosphorelay signal transduction system"/>
    <property type="evidence" value="ECO:0007669"/>
    <property type="project" value="InterPro"/>
</dbReference>
<dbReference type="InterPro" id="IPR001789">
    <property type="entry name" value="Sig_transdc_resp-reg_receiver"/>
</dbReference>
<dbReference type="CDD" id="cd17557">
    <property type="entry name" value="REC_Rcp-like"/>
    <property type="match status" value="1"/>
</dbReference>
<dbReference type="Proteomes" id="UP000199452">
    <property type="component" value="Unassembled WGS sequence"/>
</dbReference>
<dbReference type="OrthoDB" id="7631574at2"/>
<organism evidence="3 4">
    <name type="scientific">Williamwhitmania taraxaci</name>
    <dbReference type="NCBI Taxonomy" id="1640674"/>
    <lineage>
        <taxon>Bacteria</taxon>
        <taxon>Pseudomonadati</taxon>
        <taxon>Bacteroidota</taxon>
        <taxon>Bacteroidia</taxon>
        <taxon>Bacteroidales</taxon>
        <taxon>Williamwhitmaniaceae</taxon>
        <taxon>Williamwhitmania</taxon>
    </lineage>
</organism>
<dbReference type="PANTHER" id="PTHR44520">
    <property type="entry name" value="RESPONSE REGULATOR RCP1-RELATED"/>
    <property type="match status" value="1"/>
</dbReference>
<protein>
    <submittedName>
        <fullName evidence="3">Response regulator receiver protein</fullName>
    </submittedName>
</protein>
<evidence type="ECO:0000259" key="2">
    <source>
        <dbReference type="PROSITE" id="PS50110"/>
    </source>
</evidence>
<dbReference type="RefSeq" id="WP_092435902.1">
    <property type="nucleotide sequence ID" value="NZ_FMYP01000008.1"/>
</dbReference>
<dbReference type="Gene3D" id="3.40.50.2300">
    <property type="match status" value="1"/>
</dbReference>
<feature type="modified residue" description="4-aspartylphosphate" evidence="1">
    <location>
        <position position="67"/>
    </location>
</feature>
<dbReference type="PANTHER" id="PTHR44520:SF1">
    <property type="entry name" value="TWO-COMPONENT SYSTEM REGULATORY PROTEIN"/>
    <property type="match status" value="1"/>
</dbReference>
<keyword evidence="1" id="KW-0597">Phosphoprotein</keyword>
<evidence type="ECO:0000313" key="3">
    <source>
        <dbReference type="EMBL" id="SDB90708.1"/>
    </source>
</evidence>
<evidence type="ECO:0000313" key="4">
    <source>
        <dbReference type="Proteomes" id="UP000199452"/>
    </source>
</evidence>
<dbReference type="SUPFAM" id="SSF52172">
    <property type="entry name" value="CheY-like"/>
    <property type="match status" value="1"/>
</dbReference>
<name>A0A1G6H9D1_9BACT</name>
<accession>A0A1G6H9D1</accession>
<dbReference type="Pfam" id="PF00072">
    <property type="entry name" value="Response_reg"/>
    <property type="match status" value="1"/>
</dbReference>
<sequence>MDKEALILLVEDNKMDVALTLDAFREARLDNKIQVAHNGEEALEYLFGEGDFADRNSYPLPNIILLDLKMPGIDGFEVLRRIKKTDGIKRIPVIILTSSKEEGDRAMSYDHGANSYLVKPVSFDDFLEVVKKITDYWITLNVEPPMNGK</sequence>